<dbReference type="Proteomes" id="UP001283361">
    <property type="component" value="Unassembled WGS sequence"/>
</dbReference>
<accession>A0AAE0XX96</accession>
<evidence type="ECO:0000313" key="3">
    <source>
        <dbReference type="Proteomes" id="UP001283361"/>
    </source>
</evidence>
<keyword evidence="3" id="KW-1185">Reference proteome</keyword>
<name>A0AAE0XX96_9GAST</name>
<comment type="caution">
    <text evidence="2">The sequence shown here is derived from an EMBL/GenBank/DDBJ whole genome shotgun (WGS) entry which is preliminary data.</text>
</comment>
<reference evidence="2" key="1">
    <citation type="journal article" date="2023" name="G3 (Bethesda)">
        <title>A reference genome for the long-term kleptoplast-retaining sea slug Elysia crispata morphotype clarki.</title>
        <authorList>
            <person name="Eastman K.E."/>
            <person name="Pendleton A.L."/>
            <person name="Shaikh M.A."/>
            <person name="Suttiyut T."/>
            <person name="Ogas R."/>
            <person name="Tomko P."/>
            <person name="Gavelis G."/>
            <person name="Widhalm J.R."/>
            <person name="Wisecaver J.H."/>
        </authorList>
    </citation>
    <scope>NUCLEOTIDE SEQUENCE</scope>
    <source>
        <strain evidence="2">ECLA1</strain>
    </source>
</reference>
<organism evidence="2 3">
    <name type="scientific">Elysia crispata</name>
    <name type="common">lettuce slug</name>
    <dbReference type="NCBI Taxonomy" id="231223"/>
    <lineage>
        <taxon>Eukaryota</taxon>
        <taxon>Metazoa</taxon>
        <taxon>Spiralia</taxon>
        <taxon>Lophotrochozoa</taxon>
        <taxon>Mollusca</taxon>
        <taxon>Gastropoda</taxon>
        <taxon>Heterobranchia</taxon>
        <taxon>Euthyneura</taxon>
        <taxon>Panpulmonata</taxon>
        <taxon>Sacoglossa</taxon>
        <taxon>Placobranchoidea</taxon>
        <taxon>Plakobranchidae</taxon>
        <taxon>Elysia</taxon>
    </lineage>
</organism>
<sequence>MRRASHPVWRTAASGQNGKQTSSISSKNIEKYIQVNLQDTEISVDDSSRMRRNLPMGGLDDAILLRAKRTTHWRCALRVCAAVTLLTEWPQSINWTLESTIR</sequence>
<dbReference type="AlphaFoldDB" id="A0AAE0XX96"/>
<feature type="compositionally biased region" description="Polar residues" evidence="1">
    <location>
        <begin position="13"/>
        <end position="25"/>
    </location>
</feature>
<proteinExistence type="predicted"/>
<gene>
    <name evidence="2" type="ORF">RRG08_044240</name>
</gene>
<evidence type="ECO:0000256" key="1">
    <source>
        <dbReference type="SAM" id="MobiDB-lite"/>
    </source>
</evidence>
<feature type="region of interest" description="Disordered" evidence="1">
    <location>
        <begin position="1"/>
        <end position="25"/>
    </location>
</feature>
<evidence type="ECO:0000313" key="2">
    <source>
        <dbReference type="EMBL" id="KAK3721232.1"/>
    </source>
</evidence>
<protein>
    <submittedName>
        <fullName evidence="2">Uncharacterized protein</fullName>
    </submittedName>
</protein>
<dbReference type="EMBL" id="JAWDGP010007400">
    <property type="protein sequence ID" value="KAK3721232.1"/>
    <property type="molecule type" value="Genomic_DNA"/>
</dbReference>